<dbReference type="SUPFAM" id="SSF53927">
    <property type="entry name" value="Cytidine deaminase-like"/>
    <property type="match status" value="1"/>
</dbReference>
<dbReference type="GO" id="GO:0052718">
    <property type="term" value="C:tRNA-specific adenosine-34 deaminase complex"/>
    <property type="evidence" value="ECO:0007669"/>
    <property type="project" value="UniProtKB-ARBA"/>
</dbReference>
<sequence>MEGQIKWLKTTNKGNSILEMSQAALAHMQTALRLAKYALDHGETPVACVMVHTPTNKLIAYGMNDTNKSLTGIAHAEFMAIEQVQEVFGRKDTSIFKDITLYVTVEPCIMCASALKQLGIGSVVFGCGNERFGGNGSILSIHKDSSTSPENRHLVIPGLLRREAIMLLRYFYVRENDKAPKPRTKSTRKLDKETFPAIDWSIYLTAAEFEAYYGKDKRCSFENNTDINEDIDWKVINSSNDSLIQELDCLRNDFKMHSHKRHKR</sequence>
<evidence type="ECO:0000313" key="10">
    <source>
        <dbReference type="EMBL" id="AMD22171.1"/>
    </source>
</evidence>
<comment type="similarity">
    <text evidence="2">Belongs to the cytidine and deoxycytidylate deaminase family. ADAT2 subfamily.</text>
</comment>
<evidence type="ECO:0000256" key="1">
    <source>
        <dbReference type="ARBA" id="ARBA00001947"/>
    </source>
</evidence>
<evidence type="ECO:0000256" key="3">
    <source>
        <dbReference type="ARBA" id="ARBA00012740"/>
    </source>
</evidence>
<evidence type="ECO:0000256" key="4">
    <source>
        <dbReference type="ARBA" id="ARBA00022694"/>
    </source>
</evidence>
<comment type="catalytic activity">
    <reaction evidence="8">
        <text>adenosine(34) in tRNA + H2O + H(+) = inosine(34) in tRNA + NH4(+)</text>
        <dbReference type="Rhea" id="RHEA:43168"/>
        <dbReference type="Rhea" id="RHEA-COMP:10373"/>
        <dbReference type="Rhea" id="RHEA-COMP:10374"/>
        <dbReference type="ChEBI" id="CHEBI:15377"/>
        <dbReference type="ChEBI" id="CHEBI:15378"/>
        <dbReference type="ChEBI" id="CHEBI:28938"/>
        <dbReference type="ChEBI" id="CHEBI:74411"/>
        <dbReference type="ChEBI" id="CHEBI:82852"/>
        <dbReference type="EC" id="3.5.4.33"/>
    </reaction>
</comment>
<dbReference type="Proteomes" id="UP000243052">
    <property type="component" value="Chromosome vii"/>
</dbReference>
<dbReference type="FunFam" id="3.40.140.10:FF:000039">
    <property type="entry name" value="tRNA-specific adenosine deaminase"/>
    <property type="match status" value="1"/>
</dbReference>
<evidence type="ECO:0000256" key="2">
    <source>
        <dbReference type="ARBA" id="ARBA00010669"/>
    </source>
</evidence>
<dbReference type="Pfam" id="PF00383">
    <property type="entry name" value="dCMP_cyt_deam_1"/>
    <property type="match status" value="1"/>
</dbReference>
<dbReference type="AlphaFoldDB" id="A0A120K2P6"/>
<dbReference type="GO" id="GO:0005634">
    <property type="term" value="C:nucleus"/>
    <property type="evidence" value="ECO:0007669"/>
    <property type="project" value="TreeGrafter"/>
</dbReference>
<dbReference type="Gene3D" id="3.40.140.10">
    <property type="entry name" value="Cytidine Deaminase, domain 2"/>
    <property type="match status" value="1"/>
</dbReference>
<evidence type="ECO:0000259" key="9">
    <source>
        <dbReference type="PROSITE" id="PS51747"/>
    </source>
</evidence>
<dbReference type="PROSITE" id="PS51747">
    <property type="entry name" value="CYT_DCMP_DEAMINASES_2"/>
    <property type="match status" value="1"/>
</dbReference>
<dbReference type="GO" id="GO:0005737">
    <property type="term" value="C:cytoplasm"/>
    <property type="evidence" value="ECO:0007669"/>
    <property type="project" value="TreeGrafter"/>
</dbReference>
<dbReference type="GO" id="GO:0052717">
    <property type="term" value="F:tRNA-specific adenosine-34 deaminase activity"/>
    <property type="evidence" value="ECO:0007669"/>
    <property type="project" value="UniProtKB-EC"/>
</dbReference>
<evidence type="ECO:0000256" key="6">
    <source>
        <dbReference type="ARBA" id="ARBA00022801"/>
    </source>
</evidence>
<evidence type="ECO:0000256" key="7">
    <source>
        <dbReference type="ARBA" id="ARBA00022833"/>
    </source>
</evidence>
<comment type="cofactor">
    <cofactor evidence="1">
        <name>Zn(2+)</name>
        <dbReference type="ChEBI" id="CHEBI:29105"/>
    </cofactor>
</comment>
<dbReference type="OrthoDB" id="1701769at2759"/>
<evidence type="ECO:0000313" key="11">
    <source>
        <dbReference type="Proteomes" id="UP000243052"/>
    </source>
</evidence>
<gene>
    <name evidence="10" type="ORF">AW171_hschr74194</name>
</gene>
<keyword evidence="5" id="KW-0479">Metal-binding</keyword>
<keyword evidence="4" id="KW-0819">tRNA processing</keyword>
<dbReference type="InterPro" id="IPR016193">
    <property type="entry name" value="Cytidine_deaminase-like"/>
</dbReference>
<feature type="domain" description="CMP/dCMP-type deaminase" evidence="9">
    <location>
        <begin position="22"/>
        <end position="139"/>
    </location>
</feature>
<name>A0A120K2P6_9SACH</name>
<dbReference type="PANTHER" id="PTHR11079:SF149">
    <property type="entry name" value="TRNA-SPECIFIC ADENOSINE DEAMINASE 2"/>
    <property type="match status" value="1"/>
</dbReference>
<keyword evidence="7" id="KW-0862">Zinc</keyword>
<dbReference type="GO" id="GO:0002100">
    <property type="term" value="P:tRNA wobble adenosine to inosine editing"/>
    <property type="evidence" value="ECO:0007669"/>
    <property type="project" value="TreeGrafter"/>
</dbReference>
<dbReference type="InterPro" id="IPR002125">
    <property type="entry name" value="CMP_dCMP_dom"/>
</dbReference>
<keyword evidence="6" id="KW-0378">Hydrolase</keyword>
<dbReference type="RefSeq" id="XP_017989167.1">
    <property type="nucleotide sequence ID" value="XM_018133670.1"/>
</dbReference>
<organism evidence="10 11">
    <name type="scientific">Eremothecium sinecaudum</name>
    <dbReference type="NCBI Taxonomy" id="45286"/>
    <lineage>
        <taxon>Eukaryota</taxon>
        <taxon>Fungi</taxon>
        <taxon>Dikarya</taxon>
        <taxon>Ascomycota</taxon>
        <taxon>Saccharomycotina</taxon>
        <taxon>Saccharomycetes</taxon>
        <taxon>Saccharomycetales</taxon>
        <taxon>Saccharomycetaceae</taxon>
        <taxon>Eremothecium</taxon>
    </lineage>
</organism>
<dbReference type="CDD" id="cd01285">
    <property type="entry name" value="nucleoside_deaminase"/>
    <property type="match status" value="1"/>
</dbReference>
<accession>A0A120K2P6</accession>
<dbReference type="GeneID" id="28725513"/>
<dbReference type="PANTHER" id="PTHR11079">
    <property type="entry name" value="CYTOSINE DEAMINASE FAMILY MEMBER"/>
    <property type="match status" value="1"/>
</dbReference>
<reference evidence="10 11" key="1">
    <citation type="submission" date="2016-01" db="EMBL/GenBank/DDBJ databases">
        <title>Genome sequence of the yeast Holleya sinecauda.</title>
        <authorList>
            <person name="Dietrich F.S."/>
        </authorList>
    </citation>
    <scope>NUCLEOTIDE SEQUENCE [LARGE SCALE GENOMIC DNA]</scope>
    <source>
        <strain evidence="10 11">ATCC 58844</strain>
    </source>
</reference>
<dbReference type="GO" id="GO:0008270">
    <property type="term" value="F:zinc ion binding"/>
    <property type="evidence" value="ECO:0007669"/>
    <property type="project" value="InterPro"/>
</dbReference>
<protein>
    <recommendedName>
        <fullName evidence="3">tRNA(adenine(34)) deaminase</fullName>
        <ecNumber evidence="3">3.5.4.33</ecNumber>
    </recommendedName>
</protein>
<dbReference type="PROSITE" id="PS00903">
    <property type="entry name" value="CYT_DCMP_DEAMINASES_1"/>
    <property type="match status" value="1"/>
</dbReference>
<dbReference type="InterPro" id="IPR016192">
    <property type="entry name" value="APOBEC/CMP_deaminase_Zn-bd"/>
</dbReference>
<evidence type="ECO:0000256" key="8">
    <source>
        <dbReference type="ARBA" id="ARBA00048045"/>
    </source>
</evidence>
<evidence type="ECO:0000256" key="5">
    <source>
        <dbReference type="ARBA" id="ARBA00022723"/>
    </source>
</evidence>
<proteinExistence type="inferred from homology"/>
<dbReference type="EMBL" id="CP014247">
    <property type="protein sequence ID" value="AMD22171.1"/>
    <property type="molecule type" value="Genomic_DNA"/>
</dbReference>
<dbReference type="STRING" id="45286.A0A120K2P6"/>
<keyword evidence="11" id="KW-1185">Reference proteome</keyword>
<dbReference type="EC" id="3.5.4.33" evidence="3"/>